<evidence type="ECO:0000256" key="2">
    <source>
        <dbReference type="SAM" id="MobiDB-lite"/>
    </source>
</evidence>
<dbReference type="PANTHER" id="PTHR24305:SF166">
    <property type="entry name" value="CYTOCHROME P450 12A4, MITOCHONDRIAL-RELATED"/>
    <property type="match status" value="1"/>
</dbReference>
<reference evidence="3 4" key="1">
    <citation type="submission" date="2016-10" db="EMBL/GenBank/DDBJ databases">
        <authorList>
            <person name="Cai Z."/>
        </authorList>
    </citation>
    <scope>NUCLEOTIDE SEQUENCE [LARGE SCALE GENOMIC DNA]</scope>
    <source>
        <strain evidence="3 4">CGMCC 1.10826</strain>
    </source>
</reference>
<dbReference type="Pfam" id="PF00067">
    <property type="entry name" value="p450"/>
    <property type="match status" value="1"/>
</dbReference>
<dbReference type="Proteomes" id="UP000250222">
    <property type="component" value="Unassembled WGS sequence"/>
</dbReference>
<accession>A0A2Y9ABR1</accession>
<dbReference type="RefSeq" id="WP_258369327.1">
    <property type="nucleotide sequence ID" value="NZ_QKLZ01000004.1"/>
</dbReference>
<evidence type="ECO:0000313" key="4">
    <source>
        <dbReference type="Proteomes" id="UP000250222"/>
    </source>
</evidence>
<sequence>MTESPTVSPSDAARALLGVLVPMVAGGAIARRPRVMGLAQRLDLDSRAVKEMQRLRDRYGPGPVQVLPGRGMALLLDAGDVHRVLNGSPRPFSPASREKRGALGHFQPEGVLVSSPEERTHRRPFNEQVLQPGRPVHDHGERMAAVVTEEVEALLGHVDFTGELTWDSYAVAWWRIVRRIVLGDGARDDEQVTDDLLRLRKDANWAYFKPRRTARTRRFLRRVQEYVDRAEPGSLAELTARTPARPGTEPHQQVPQWLFAADAGAWSSFRALGLLCTTPGAVARAREELDGSPDLPYLRAGVLESLRLWPTTPLILRDTTEDTEWARGTLAAGSSVVIFAPFFHRDERHVPEAHRFAPELWLRERTDADWPLVPFSGGPAMCPGRNVVLLMASTVLGRLLAERDYAVEGGPLKTGGRVPGSLSPFALRFRVSR</sequence>
<organism evidence="3 4">
    <name type="scientific">Georgenia satyanarayanai</name>
    <dbReference type="NCBI Taxonomy" id="860221"/>
    <lineage>
        <taxon>Bacteria</taxon>
        <taxon>Bacillati</taxon>
        <taxon>Actinomycetota</taxon>
        <taxon>Actinomycetes</taxon>
        <taxon>Micrococcales</taxon>
        <taxon>Bogoriellaceae</taxon>
        <taxon>Georgenia</taxon>
    </lineage>
</organism>
<proteinExistence type="inferred from homology"/>
<dbReference type="InterPro" id="IPR001128">
    <property type="entry name" value="Cyt_P450"/>
</dbReference>
<keyword evidence="4" id="KW-1185">Reference proteome</keyword>
<dbReference type="GO" id="GO:0020037">
    <property type="term" value="F:heme binding"/>
    <property type="evidence" value="ECO:0007669"/>
    <property type="project" value="InterPro"/>
</dbReference>
<dbReference type="PANTHER" id="PTHR24305">
    <property type="entry name" value="CYTOCHROME P450"/>
    <property type="match status" value="1"/>
</dbReference>
<protein>
    <submittedName>
        <fullName evidence="3">Cytochrome P450</fullName>
    </submittedName>
</protein>
<dbReference type="GO" id="GO:0016705">
    <property type="term" value="F:oxidoreductase activity, acting on paired donors, with incorporation or reduction of molecular oxygen"/>
    <property type="evidence" value="ECO:0007669"/>
    <property type="project" value="InterPro"/>
</dbReference>
<dbReference type="GO" id="GO:0004497">
    <property type="term" value="F:monooxygenase activity"/>
    <property type="evidence" value="ECO:0007669"/>
    <property type="project" value="InterPro"/>
</dbReference>
<dbReference type="GO" id="GO:0005506">
    <property type="term" value="F:iron ion binding"/>
    <property type="evidence" value="ECO:0007669"/>
    <property type="project" value="InterPro"/>
</dbReference>
<dbReference type="AlphaFoldDB" id="A0A2Y9ABR1"/>
<dbReference type="InterPro" id="IPR050121">
    <property type="entry name" value="Cytochrome_P450_monoxygenase"/>
</dbReference>
<feature type="region of interest" description="Disordered" evidence="2">
    <location>
        <begin position="89"/>
        <end position="108"/>
    </location>
</feature>
<dbReference type="Gene3D" id="1.10.630.10">
    <property type="entry name" value="Cytochrome P450"/>
    <property type="match status" value="1"/>
</dbReference>
<name>A0A2Y9ABR1_9MICO</name>
<evidence type="ECO:0000256" key="1">
    <source>
        <dbReference type="ARBA" id="ARBA00010617"/>
    </source>
</evidence>
<dbReference type="SUPFAM" id="SSF48264">
    <property type="entry name" value="Cytochrome P450"/>
    <property type="match status" value="1"/>
</dbReference>
<evidence type="ECO:0000313" key="3">
    <source>
        <dbReference type="EMBL" id="SSA40688.1"/>
    </source>
</evidence>
<comment type="similarity">
    <text evidence="1">Belongs to the cytochrome P450 family.</text>
</comment>
<dbReference type="InterPro" id="IPR036396">
    <property type="entry name" value="Cyt_P450_sf"/>
</dbReference>
<dbReference type="EMBL" id="UETB01000004">
    <property type="protein sequence ID" value="SSA40688.1"/>
    <property type="molecule type" value="Genomic_DNA"/>
</dbReference>
<gene>
    <name evidence="3" type="ORF">SAMN05216184_104244</name>
</gene>